<feature type="domain" description="Pili assembly chaperone N-terminal" evidence="6">
    <location>
        <begin position="7"/>
        <end position="125"/>
    </location>
</feature>
<dbReference type="InterPro" id="IPR013783">
    <property type="entry name" value="Ig-like_fold"/>
</dbReference>
<dbReference type="Proteomes" id="UP001236800">
    <property type="component" value="Chromosome"/>
</dbReference>
<dbReference type="InterPro" id="IPR050643">
    <property type="entry name" value="Periplasmic_pilus_chap"/>
</dbReference>
<dbReference type="InterPro" id="IPR008962">
    <property type="entry name" value="PapD-like_sf"/>
</dbReference>
<organism evidence="8">
    <name type="scientific">Shewanella oncorhynchi</name>
    <dbReference type="NCBI Taxonomy" id="2726434"/>
    <lineage>
        <taxon>Bacteria</taxon>
        <taxon>Pseudomonadati</taxon>
        <taxon>Pseudomonadota</taxon>
        <taxon>Gammaproteobacteria</taxon>
        <taxon>Alteromonadales</taxon>
        <taxon>Shewanellaceae</taxon>
        <taxon>Shewanella</taxon>
    </lineage>
</organism>
<dbReference type="PANTHER" id="PTHR30251">
    <property type="entry name" value="PILUS ASSEMBLY CHAPERONE"/>
    <property type="match status" value="1"/>
</dbReference>
<name>A0AA50Q1X2_9GAMM</name>
<dbReference type="InterPro" id="IPR016147">
    <property type="entry name" value="Pili_assmbl_chaperone_N"/>
</dbReference>
<dbReference type="AlphaFoldDB" id="A0AA50Q1X2"/>
<keyword evidence="5" id="KW-0143">Chaperone</keyword>
<dbReference type="InterPro" id="IPR016148">
    <property type="entry name" value="Pili_assmbl_chaperone_C"/>
</dbReference>
<accession>A0AA50Q1X2</accession>
<evidence type="ECO:0000256" key="3">
    <source>
        <dbReference type="ARBA" id="ARBA00022729"/>
    </source>
</evidence>
<dbReference type="Gene3D" id="2.60.40.10">
    <property type="entry name" value="Immunoglobulins"/>
    <property type="match status" value="2"/>
</dbReference>
<dbReference type="GO" id="GO:0030288">
    <property type="term" value="C:outer membrane-bounded periplasmic space"/>
    <property type="evidence" value="ECO:0007669"/>
    <property type="project" value="InterPro"/>
</dbReference>
<evidence type="ECO:0000313" key="8">
    <source>
        <dbReference type="EMBL" id="WMB71229.1"/>
    </source>
</evidence>
<evidence type="ECO:0000256" key="2">
    <source>
        <dbReference type="ARBA" id="ARBA00007399"/>
    </source>
</evidence>
<evidence type="ECO:0000259" key="7">
    <source>
        <dbReference type="Pfam" id="PF02753"/>
    </source>
</evidence>
<evidence type="ECO:0000256" key="4">
    <source>
        <dbReference type="ARBA" id="ARBA00022764"/>
    </source>
</evidence>
<comment type="similarity">
    <text evidence="2">Belongs to the periplasmic pilus chaperone family.</text>
</comment>
<dbReference type="PANTHER" id="PTHR30251:SF2">
    <property type="entry name" value="FIMBRIAL CHAPERONE YADV-RELATED"/>
    <property type="match status" value="1"/>
</dbReference>
<keyword evidence="3" id="KW-0732">Signal</keyword>
<comment type="subcellular location">
    <subcellularLocation>
        <location evidence="1">Periplasm</location>
    </subcellularLocation>
</comment>
<feature type="domain" description="Pili assembly chaperone C-terminal" evidence="7">
    <location>
        <begin position="147"/>
        <end position="205"/>
    </location>
</feature>
<protein>
    <submittedName>
        <fullName evidence="8">Molecular chaperone</fullName>
    </submittedName>
</protein>
<dbReference type="SUPFAM" id="SSF49354">
    <property type="entry name" value="PapD-like"/>
    <property type="match status" value="1"/>
</dbReference>
<dbReference type="InterPro" id="IPR001829">
    <property type="entry name" value="Pili_assmbl_chaperone_bac"/>
</dbReference>
<dbReference type="RefSeq" id="WP_306682033.1">
    <property type="nucleotide sequence ID" value="NZ_CP132914.1"/>
</dbReference>
<dbReference type="Pfam" id="PF02753">
    <property type="entry name" value="PapD_C"/>
    <property type="match status" value="1"/>
</dbReference>
<dbReference type="EMBL" id="CP132914">
    <property type="protein sequence ID" value="WMB71229.1"/>
    <property type="molecule type" value="Genomic_DNA"/>
</dbReference>
<dbReference type="InterPro" id="IPR036316">
    <property type="entry name" value="Pili_assmbl_chap_C_dom_sf"/>
</dbReference>
<dbReference type="SUPFAM" id="SSF49584">
    <property type="entry name" value="Periplasmic chaperone C-domain"/>
    <property type="match status" value="1"/>
</dbReference>
<evidence type="ECO:0000259" key="6">
    <source>
        <dbReference type="Pfam" id="PF00345"/>
    </source>
</evidence>
<sequence length="214" mass="24174">MAQSNGGISLNQTRVIFLNEDKSQTITVKNTSKQNYLIQSRIKNEKGDVLNIPFVVTPPLFPLEAERNQLLRIFKQEESLPTDRESLFYLSVLAIPGQSESVLDKAHLSMGFQFILKLFYRPAKLQNIPRDNGCQLKFNRVANGIRIENPTPYFITFGSLKFDNDVIDLNTQASMIEPMGIQAYPVEQPIKHIEWQSITDVGGLSSLCQQAVSL</sequence>
<proteinExistence type="inferred from homology"/>
<evidence type="ECO:0000256" key="5">
    <source>
        <dbReference type="ARBA" id="ARBA00023186"/>
    </source>
</evidence>
<gene>
    <name evidence="8" type="ORF">RA178_12330</name>
</gene>
<keyword evidence="4" id="KW-0574">Periplasm</keyword>
<dbReference type="Pfam" id="PF00345">
    <property type="entry name" value="PapD_N"/>
    <property type="match status" value="1"/>
</dbReference>
<evidence type="ECO:0000256" key="1">
    <source>
        <dbReference type="ARBA" id="ARBA00004418"/>
    </source>
</evidence>
<dbReference type="PRINTS" id="PR00969">
    <property type="entry name" value="CHAPERONPILI"/>
</dbReference>
<dbReference type="KEGG" id="sog:RA178_12330"/>
<reference evidence="8" key="1">
    <citation type="submission" date="2023-08" db="EMBL/GenBank/DDBJ databases">
        <title>Complete genome sequence of Shewanella oncorhynchi Z-P2, a siderophore putrebactin-producing bacterium.</title>
        <authorList>
            <person name="Zhang Y."/>
        </authorList>
    </citation>
    <scope>NUCLEOTIDE SEQUENCE</scope>
    <source>
        <strain evidence="8">Z-P2</strain>
    </source>
</reference>
<dbReference type="GeneID" id="301339983"/>
<dbReference type="GO" id="GO:0071555">
    <property type="term" value="P:cell wall organization"/>
    <property type="evidence" value="ECO:0007669"/>
    <property type="project" value="InterPro"/>
</dbReference>